<keyword evidence="1" id="KW-0472">Membrane</keyword>
<dbReference type="AlphaFoldDB" id="A0A1G2G1N4"/>
<protein>
    <recommendedName>
        <fullName evidence="2">AB hydrolase-1 domain-containing protein</fullName>
    </recommendedName>
</protein>
<accession>A0A1G2G1N4</accession>
<organism evidence="3 4">
    <name type="scientific">Candidatus Ryanbacteria bacterium RIFCSPHIGHO2_01_45_13</name>
    <dbReference type="NCBI Taxonomy" id="1802112"/>
    <lineage>
        <taxon>Bacteria</taxon>
        <taxon>Candidatus Ryaniibacteriota</taxon>
    </lineage>
</organism>
<sequence>MLKEILLRLAVYPAAFFLLTLVVLWSVIRPPKITARQSPEDYHLPSEDVTLVTQDGLKLSGWFIPKEGTQDSVKRAIIIIHGYPVEKGDMLGIAAQLHPDFDLLLFDLRYFGKSEGIYTTLGIKERLDLYSALDFLQLRGYQHIGVFGFSLGGAVALLTAAEDHRIDAVAGYAVFSDVKTLGEETYSRFWIFKKPLVGSMLIWARLLFGESPAVVSPVNAAKKVHVPVFLIHTRQDEQISITHGERLMDALGHNDKSEFYFPDQGLHGETPVDFYQRVNHFFQD</sequence>
<dbReference type="Gene3D" id="3.40.50.1820">
    <property type="entry name" value="alpha/beta hydrolase"/>
    <property type="match status" value="1"/>
</dbReference>
<proteinExistence type="predicted"/>
<name>A0A1G2G1N4_9BACT</name>
<dbReference type="EMBL" id="MHNI01000002">
    <property type="protein sequence ID" value="OGZ43800.1"/>
    <property type="molecule type" value="Genomic_DNA"/>
</dbReference>
<feature type="transmembrane region" description="Helical" evidence="1">
    <location>
        <begin position="6"/>
        <end position="28"/>
    </location>
</feature>
<gene>
    <name evidence="3" type="ORF">A2W41_00225</name>
</gene>
<dbReference type="Proteomes" id="UP000176700">
    <property type="component" value="Unassembled WGS sequence"/>
</dbReference>
<feature type="domain" description="AB hydrolase-1" evidence="2">
    <location>
        <begin position="76"/>
        <end position="174"/>
    </location>
</feature>
<reference evidence="3 4" key="1">
    <citation type="journal article" date="2016" name="Nat. Commun.">
        <title>Thousands of microbial genomes shed light on interconnected biogeochemical processes in an aquifer system.</title>
        <authorList>
            <person name="Anantharaman K."/>
            <person name="Brown C.T."/>
            <person name="Hug L.A."/>
            <person name="Sharon I."/>
            <person name="Castelle C.J."/>
            <person name="Probst A.J."/>
            <person name="Thomas B.C."/>
            <person name="Singh A."/>
            <person name="Wilkins M.J."/>
            <person name="Karaoz U."/>
            <person name="Brodie E.L."/>
            <person name="Williams K.H."/>
            <person name="Hubbard S.S."/>
            <person name="Banfield J.F."/>
        </authorList>
    </citation>
    <scope>NUCLEOTIDE SEQUENCE [LARGE SCALE GENOMIC DNA]</scope>
</reference>
<evidence type="ECO:0000256" key="1">
    <source>
        <dbReference type="SAM" id="Phobius"/>
    </source>
</evidence>
<evidence type="ECO:0000313" key="4">
    <source>
        <dbReference type="Proteomes" id="UP000176700"/>
    </source>
</evidence>
<comment type="caution">
    <text evidence="3">The sequence shown here is derived from an EMBL/GenBank/DDBJ whole genome shotgun (WGS) entry which is preliminary data.</text>
</comment>
<evidence type="ECO:0000259" key="2">
    <source>
        <dbReference type="Pfam" id="PF00561"/>
    </source>
</evidence>
<dbReference type="Pfam" id="PF00561">
    <property type="entry name" value="Abhydrolase_1"/>
    <property type="match status" value="1"/>
</dbReference>
<dbReference type="PANTHER" id="PTHR43358">
    <property type="entry name" value="ALPHA/BETA-HYDROLASE"/>
    <property type="match status" value="1"/>
</dbReference>
<evidence type="ECO:0000313" key="3">
    <source>
        <dbReference type="EMBL" id="OGZ43800.1"/>
    </source>
</evidence>
<dbReference type="SUPFAM" id="SSF53474">
    <property type="entry name" value="alpha/beta-Hydrolases"/>
    <property type="match status" value="1"/>
</dbReference>
<keyword evidence="1" id="KW-0812">Transmembrane</keyword>
<dbReference type="InterPro" id="IPR052920">
    <property type="entry name" value="DNA-binding_regulatory"/>
</dbReference>
<dbReference type="InterPro" id="IPR029058">
    <property type="entry name" value="AB_hydrolase_fold"/>
</dbReference>
<dbReference type="InterPro" id="IPR000073">
    <property type="entry name" value="AB_hydrolase_1"/>
</dbReference>
<dbReference type="PANTHER" id="PTHR43358:SF4">
    <property type="entry name" value="ALPHA_BETA HYDROLASE FOLD-1 DOMAIN-CONTAINING PROTEIN"/>
    <property type="match status" value="1"/>
</dbReference>
<keyword evidence="1" id="KW-1133">Transmembrane helix</keyword>